<dbReference type="Proteomes" id="UP000313231">
    <property type="component" value="Unassembled WGS sequence"/>
</dbReference>
<protein>
    <recommendedName>
        <fullName evidence="4">Sulfotransferase family protein</fullName>
    </recommendedName>
</protein>
<evidence type="ECO:0008006" key="4">
    <source>
        <dbReference type="Google" id="ProtNLM"/>
    </source>
</evidence>
<evidence type="ECO:0000313" key="2">
    <source>
        <dbReference type="EMBL" id="TNM36250.1"/>
    </source>
</evidence>
<sequence>MSASSPAALPSGARLLHIGPHKTGTTALQSAFHQARDELAEQGVRYLSRSQHDARAARWVTERMVAGRDPVKAESTWRRVVGDLVAPSTERRIFSSELLSDATDEQIARIVGEVGTDDLWIAITMRPLARILSSQYQQSLQRGSIHRYDDWLTMMLADDTSAPEPQEFWRRHGNDELVRRWAARVGADRVVVVVLDSRDHAFLPHTFEHLLGLRPDTLAGKDAQENRSLTAGEAELLRLFNADFAALGLGPAHYARVLRHLRPHLQDRAPRPDEATLATPDWAVLRANEVAAAMAARIRDLGPQVYGDLASLSAAPTAGVPATPPPPADVPADVAAWFSAGLALAADRLASAPGPAEGAPGTRPGRGLRSRLSRRG</sequence>
<dbReference type="Gene3D" id="3.40.50.300">
    <property type="entry name" value="P-loop containing nucleotide triphosphate hydrolases"/>
    <property type="match status" value="1"/>
</dbReference>
<evidence type="ECO:0000256" key="1">
    <source>
        <dbReference type="SAM" id="MobiDB-lite"/>
    </source>
</evidence>
<gene>
    <name evidence="2" type="ORF">FHP29_18965</name>
</gene>
<dbReference type="OrthoDB" id="5144031at2"/>
<accession>A0A5C4VK33</accession>
<feature type="compositionally biased region" description="Basic residues" evidence="1">
    <location>
        <begin position="366"/>
        <end position="376"/>
    </location>
</feature>
<feature type="compositionally biased region" description="Low complexity" evidence="1">
    <location>
        <begin position="351"/>
        <end position="365"/>
    </location>
</feature>
<proteinExistence type="predicted"/>
<organism evidence="2 3">
    <name type="scientific">Nocardioides albidus</name>
    <dbReference type="NCBI Taxonomy" id="1517589"/>
    <lineage>
        <taxon>Bacteria</taxon>
        <taxon>Bacillati</taxon>
        <taxon>Actinomycetota</taxon>
        <taxon>Actinomycetes</taxon>
        <taxon>Propionibacteriales</taxon>
        <taxon>Nocardioidaceae</taxon>
        <taxon>Nocardioides</taxon>
    </lineage>
</organism>
<dbReference type="RefSeq" id="WP_139624438.1">
    <property type="nucleotide sequence ID" value="NZ_VDMP01000027.1"/>
</dbReference>
<keyword evidence="3" id="KW-1185">Reference proteome</keyword>
<comment type="caution">
    <text evidence="2">The sequence shown here is derived from an EMBL/GenBank/DDBJ whole genome shotgun (WGS) entry which is preliminary data.</text>
</comment>
<evidence type="ECO:0000313" key="3">
    <source>
        <dbReference type="Proteomes" id="UP000313231"/>
    </source>
</evidence>
<feature type="region of interest" description="Disordered" evidence="1">
    <location>
        <begin position="351"/>
        <end position="376"/>
    </location>
</feature>
<dbReference type="AlphaFoldDB" id="A0A5C4VK33"/>
<dbReference type="EMBL" id="VDMP01000027">
    <property type="protein sequence ID" value="TNM36250.1"/>
    <property type="molecule type" value="Genomic_DNA"/>
</dbReference>
<dbReference type="SUPFAM" id="SSF52540">
    <property type="entry name" value="P-loop containing nucleoside triphosphate hydrolases"/>
    <property type="match status" value="1"/>
</dbReference>
<reference evidence="2 3" key="1">
    <citation type="journal article" date="2016" name="Int. J. Syst. Evol. Microbiol.">
        <title>Nocardioides albidus sp. nov., an actinobacterium isolated from garden soil.</title>
        <authorList>
            <person name="Singh H."/>
            <person name="Du J."/>
            <person name="Trinh H."/>
            <person name="Won K."/>
            <person name="Yang J.E."/>
            <person name="Yin C."/>
            <person name="Kook M."/>
            <person name="Yi T.H."/>
        </authorList>
    </citation>
    <scope>NUCLEOTIDE SEQUENCE [LARGE SCALE GENOMIC DNA]</scope>
    <source>
        <strain evidence="2 3">CCTCC AB 2015297</strain>
    </source>
</reference>
<dbReference type="InterPro" id="IPR027417">
    <property type="entry name" value="P-loop_NTPase"/>
</dbReference>
<name>A0A5C4VK33_9ACTN</name>